<dbReference type="Gene3D" id="3.40.190.170">
    <property type="entry name" value="Bacterial extracellular solute-binding protein, family 7"/>
    <property type="match status" value="1"/>
</dbReference>
<evidence type="ECO:0000313" key="3">
    <source>
        <dbReference type="EMBL" id="RDL20719.1"/>
    </source>
</evidence>
<dbReference type="EMBL" id="QRAV01000006">
    <property type="protein sequence ID" value="RDL20719.1"/>
    <property type="molecule type" value="Genomic_DNA"/>
</dbReference>
<dbReference type="InterPro" id="IPR038404">
    <property type="entry name" value="TRAP_DctP_sf"/>
</dbReference>
<feature type="signal peptide" evidence="2">
    <location>
        <begin position="1"/>
        <end position="24"/>
    </location>
</feature>
<dbReference type="PANTHER" id="PTHR33376:SF2">
    <property type="entry name" value="DICARBOXYLATE-BINDING PERIPLASMIC PROTEIN"/>
    <property type="match status" value="1"/>
</dbReference>
<dbReference type="Pfam" id="PF03480">
    <property type="entry name" value="DctP"/>
    <property type="match status" value="1"/>
</dbReference>
<dbReference type="PANTHER" id="PTHR33376">
    <property type="match status" value="1"/>
</dbReference>
<comment type="caution">
    <text evidence="3">The sequence shown here is derived from an EMBL/GenBank/DDBJ whole genome shotgun (WGS) entry which is preliminary data.</text>
</comment>
<name>A0A370SLU4_PSEJE</name>
<dbReference type="PIRSF" id="PIRSF006470">
    <property type="entry name" value="DctB"/>
    <property type="match status" value="1"/>
</dbReference>
<evidence type="ECO:0000256" key="1">
    <source>
        <dbReference type="ARBA" id="ARBA00022729"/>
    </source>
</evidence>
<evidence type="ECO:0000313" key="4">
    <source>
        <dbReference type="Proteomes" id="UP000255365"/>
    </source>
</evidence>
<organism evidence="3 4">
    <name type="scientific">Pseudomonas jessenii</name>
    <dbReference type="NCBI Taxonomy" id="77298"/>
    <lineage>
        <taxon>Bacteria</taxon>
        <taxon>Pseudomonadati</taxon>
        <taxon>Pseudomonadota</taxon>
        <taxon>Gammaproteobacteria</taxon>
        <taxon>Pseudomonadales</taxon>
        <taxon>Pseudomonadaceae</taxon>
        <taxon>Pseudomonas</taxon>
    </lineage>
</organism>
<dbReference type="InterPro" id="IPR018389">
    <property type="entry name" value="DctP_fam"/>
</dbReference>
<feature type="chain" id="PRO_5017083734" evidence="2">
    <location>
        <begin position="25"/>
        <end position="323"/>
    </location>
</feature>
<keyword evidence="1 2" id="KW-0732">Signal</keyword>
<sequence length="323" mass="35227">MDFKRTLLAAALPLAFTLSSAAHALEIKFADIHPAGYPTVVAEKSMGDALTKETNGDLTFKYFPGGVLGSEKEVIEQAQVGAIQMTRVSLGIVGPVVPDVNVFNMPFIFRDQAHMRAVIDGEVGDAILDKISNSEFGLVALAWMDGGTRNIYTKKPVRKLEDLKGMKIRVQGNPMFIDTINAMGGNGIAMDTGEIFSALQTGVIDGAENNPPTLLEHNHFQNAKYYSLTGHLILPEPIVMSKITWEKLTPDQQVLVKKAAKAAQAEERALWDAKSTSSEEKLKAAGVEFITVDKKPFYEATASVREKYGAPYADLIKRIEAVQ</sequence>
<gene>
    <name evidence="3" type="ORF">DEU51_106169</name>
</gene>
<dbReference type="NCBIfam" id="NF037995">
    <property type="entry name" value="TRAP_S1"/>
    <property type="match status" value="1"/>
</dbReference>
<keyword evidence="3" id="KW-0675">Receptor</keyword>
<dbReference type="GO" id="GO:0030288">
    <property type="term" value="C:outer membrane-bounded periplasmic space"/>
    <property type="evidence" value="ECO:0007669"/>
    <property type="project" value="InterPro"/>
</dbReference>
<dbReference type="GO" id="GO:0030246">
    <property type="term" value="F:carbohydrate binding"/>
    <property type="evidence" value="ECO:0007669"/>
    <property type="project" value="TreeGrafter"/>
</dbReference>
<evidence type="ECO:0000256" key="2">
    <source>
        <dbReference type="SAM" id="SignalP"/>
    </source>
</evidence>
<proteinExistence type="predicted"/>
<protein>
    <submittedName>
        <fullName evidence="3">Tripartite ATP-independent transporter DctP family solute receptor</fullName>
    </submittedName>
</protein>
<accession>A0A370SLU4</accession>
<dbReference type="NCBIfam" id="TIGR00787">
    <property type="entry name" value="dctP"/>
    <property type="match status" value="1"/>
</dbReference>
<dbReference type="Proteomes" id="UP000255365">
    <property type="component" value="Unassembled WGS sequence"/>
</dbReference>
<dbReference type="CDD" id="cd13671">
    <property type="entry name" value="PBP2_TRAP_SBP_like_3"/>
    <property type="match status" value="1"/>
</dbReference>
<dbReference type="GO" id="GO:0055085">
    <property type="term" value="P:transmembrane transport"/>
    <property type="evidence" value="ECO:0007669"/>
    <property type="project" value="InterPro"/>
</dbReference>
<dbReference type="AlphaFoldDB" id="A0A370SLU4"/>
<dbReference type="InterPro" id="IPR004682">
    <property type="entry name" value="TRAP_DctP"/>
</dbReference>
<reference evidence="3 4" key="1">
    <citation type="submission" date="2018-07" db="EMBL/GenBank/DDBJ databases">
        <title>Genome sequencing of rice bacterial endophytes.</title>
        <authorList>
            <person name="Venturi V."/>
        </authorList>
    </citation>
    <scope>NUCLEOTIDE SEQUENCE [LARGE SCALE GENOMIC DNA]</scope>
    <source>
        <strain evidence="3 4">E2333</strain>
    </source>
</reference>
<dbReference type="RefSeq" id="WP_042559675.1">
    <property type="nucleotide sequence ID" value="NZ_QRAV01000006.1"/>
</dbReference>